<dbReference type="EMBL" id="QUZU01000013">
    <property type="protein sequence ID" value="TFY89052.1"/>
    <property type="molecule type" value="Genomic_DNA"/>
</dbReference>
<accession>A0A4Z0AQH7</accession>
<protein>
    <submittedName>
        <fullName evidence="1">Response regulator</fullName>
    </submittedName>
</protein>
<dbReference type="InterPro" id="IPR011006">
    <property type="entry name" value="CheY-like_superfamily"/>
</dbReference>
<reference evidence="1 2" key="1">
    <citation type="journal article" date="2019" name="Syst. Appl. Microbiol.">
        <title>New species of pathogenic Pseudomonas isolated from citrus in Tunisia: Proposal of Pseudomonas kairouanensis sp. nov. and Pseudomonas nabeulensis sp. nov.</title>
        <authorList>
            <person name="Oueslati M."/>
            <person name="Mulet M."/>
            <person name="Gomila M."/>
            <person name="Berge O."/>
            <person name="Hajlaoui M.R."/>
            <person name="Lalucat J."/>
            <person name="Sadfi-Zouaoui N."/>
            <person name="Garcia-Valdes E."/>
        </authorList>
    </citation>
    <scope>NUCLEOTIDE SEQUENCE [LARGE SCALE GENOMIC DNA]</scope>
    <source>
        <strain evidence="1 2">KC12</strain>
    </source>
</reference>
<dbReference type="RefSeq" id="WP_135289505.1">
    <property type="nucleotide sequence ID" value="NZ_QUZU01000013.1"/>
</dbReference>
<dbReference type="SUPFAM" id="SSF52172">
    <property type="entry name" value="CheY-like"/>
    <property type="match status" value="1"/>
</dbReference>
<gene>
    <name evidence="1" type="ORF">DYL59_12805</name>
</gene>
<sequence length="158" mass="17648">MIDKQLRILIVDALHAHVLQIEKMLNRMGYFAIATAGSATEAAKLSRAGRAPFDVLLAADHLVRRPETGGSWFEVYGIENAFIYSRPADSQDVHFVRHGEHYWRYGLPEYLMLEWFMARSKRRVPEAFTGGPAAPCYFALPVDHCGRGLAPDSGASVN</sequence>
<dbReference type="Proteomes" id="UP000297391">
    <property type="component" value="Unassembled WGS sequence"/>
</dbReference>
<keyword evidence="2" id="KW-1185">Reference proteome</keyword>
<dbReference type="AlphaFoldDB" id="A0A4Z0AQH7"/>
<name>A0A4Z0AQH7_9PSED</name>
<organism evidence="1 2">
    <name type="scientific">Pseudomonas kairouanensis</name>
    <dbReference type="NCBI Taxonomy" id="2293832"/>
    <lineage>
        <taxon>Bacteria</taxon>
        <taxon>Pseudomonadati</taxon>
        <taxon>Pseudomonadota</taxon>
        <taxon>Gammaproteobacteria</taxon>
        <taxon>Pseudomonadales</taxon>
        <taxon>Pseudomonadaceae</taxon>
        <taxon>Pseudomonas</taxon>
    </lineage>
</organism>
<dbReference type="Gene3D" id="3.40.50.2300">
    <property type="match status" value="1"/>
</dbReference>
<dbReference type="OrthoDB" id="6892343at2"/>
<evidence type="ECO:0000313" key="1">
    <source>
        <dbReference type="EMBL" id="TFY89052.1"/>
    </source>
</evidence>
<evidence type="ECO:0000313" key="2">
    <source>
        <dbReference type="Proteomes" id="UP000297391"/>
    </source>
</evidence>
<comment type="caution">
    <text evidence="1">The sequence shown here is derived from an EMBL/GenBank/DDBJ whole genome shotgun (WGS) entry which is preliminary data.</text>
</comment>
<proteinExistence type="predicted"/>